<dbReference type="Proteomes" id="UP000006878">
    <property type="component" value="Chromosome"/>
</dbReference>
<protein>
    <submittedName>
        <fullName evidence="1">Uncharacterized protein</fullName>
    </submittedName>
</protein>
<gene>
    <name evidence="1" type="ordered locus">AARI_05780</name>
</gene>
<evidence type="ECO:0000313" key="2">
    <source>
        <dbReference type="Proteomes" id="UP000006878"/>
    </source>
</evidence>
<name>A0ABM9PU97_GLUAR</name>
<reference evidence="2" key="2">
    <citation type="submission" date="2010-07" db="EMBL/GenBank/DDBJ databases">
        <title>Complete genome sequence of Arthrobacter arilaitensis (strain DSM 16368 / CIP 108037 / JCM 13566 / Re117).</title>
        <authorList>
            <person name="Genoscope."/>
        </authorList>
    </citation>
    <scope>NUCLEOTIDE SEQUENCE [LARGE SCALE GENOMIC DNA]</scope>
    <source>
        <strain evidence="2">DSM 16368 / CIP 108037 / IAM 15318 / JCM 13566 / Re117</strain>
    </source>
</reference>
<evidence type="ECO:0000313" key="1">
    <source>
        <dbReference type="EMBL" id="CBT74806.1"/>
    </source>
</evidence>
<accession>A0ABM9PU97</accession>
<reference evidence="2" key="1">
    <citation type="journal article" date="2010" name="PLoS ONE">
        <title>The Arthrobacter arilaitensis Re117 genome sequence reveals its genetic adaptation to the surface of cheese.</title>
        <authorList>
            <person name="Monnet C."/>
            <person name="Loux V."/>
            <person name="Gibrat J.F."/>
            <person name="Spinnler E."/>
            <person name="Barbe V."/>
            <person name="Vacherie B."/>
            <person name="Gavory F."/>
            <person name="Gourbeyre E."/>
            <person name="Siguier P."/>
            <person name="Chandler M."/>
            <person name="Elleuch R."/>
            <person name="Irlinger F."/>
            <person name="Vallaeys T."/>
        </authorList>
    </citation>
    <scope>NUCLEOTIDE SEQUENCE</scope>
    <source>
        <strain evidence="2">DSM 16368 / CIP 108037 / IAM 15318 / JCM 13566 / Re117</strain>
    </source>
</reference>
<organism evidence="1 2">
    <name type="scientific">Glutamicibacter arilaitensis (strain DSM 16368 / CIP 108037 / IAM 15318 / JCM 13566 / NCIMB 14258 / Re117)</name>
    <name type="common">Arthrobacter arilaitensis</name>
    <dbReference type="NCBI Taxonomy" id="861360"/>
    <lineage>
        <taxon>Bacteria</taxon>
        <taxon>Bacillati</taxon>
        <taxon>Actinomycetota</taxon>
        <taxon>Actinomycetes</taxon>
        <taxon>Micrococcales</taxon>
        <taxon>Micrococcaceae</taxon>
        <taxon>Glutamicibacter</taxon>
    </lineage>
</organism>
<proteinExistence type="predicted"/>
<keyword evidence="2" id="KW-1185">Reference proteome</keyword>
<sequence length="60" mass="6232">MNLGLVCGQSELGAASREATILMLLPGWGLEEVMGRNMTAASLLEPDAVGTPGHRAVHDS</sequence>
<dbReference type="EMBL" id="FQ311875">
    <property type="protein sequence ID" value="CBT74806.1"/>
    <property type="molecule type" value="Genomic_DNA"/>
</dbReference>